<evidence type="ECO:0000256" key="2">
    <source>
        <dbReference type="ARBA" id="ARBA00022801"/>
    </source>
</evidence>
<comment type="caution">
    <text evidence="5">The sequence shown here is derived from an EMBL/GenBank/DDBJ whole genome shotgun (WGS) entry which is preliminary data.</text>
</comment>
<dbReference type="Pfam" id="PF01764">
    <property type="entry name" value="Lipase_3"/>
    <property type="match status" value="1"/>
</dbReference>
<dbReference type="CDD" id="cd00519">
    <property type="entry name" value="Lipase_3"/>
    <property type="match status" value="1"/>
</dbReference>
<dbReference type="InterPro" id="IPR051299">
    <property type="entry name" value="AB_hydrolase_lip/est"/>
</dbReference>
<feature type="domain" description="Fungal lipase-type" evidence="4">
    <location>
        <begin position="123"/>
        <end position="283"/>
    </location>
</feature>
<protein>
    <recommendedName>
        <fullName evidence="4">Fungal lipase-type domain-containing protein</fullName>
    </recommendedName>
</protein>
<evidence type="ECO:0000313" key="5">
    <source>
        <dbReference type="EMBL" id="KAK6508986.1"/>
    </source>
</evidence>
<dbReference type="GO" id="GO:0006629">
    <property type="term" value="P:lipid metabolic process"/>
    <property type="evidence" value="ECO:0007669"/>
    <property type="project" value="InterPro"/>
</dbReference>
<dbReference type="Proteomes" id="UP001370758">
    <property type="component" value="Unassembled WGS sequence"/>
</dbReference>
<evidence type="ECO:0000256" key="3">
    <source>
        <dbReference type="SAM" id="SignalP"/>
    </source>
</evidence>
<dbReference type="InterPro" id="IPR029058">
    <property type="entry name" value="AB_hydrolase_fold"/>
</dbReference>
<keyword evidence="2" id="KW-0378">Hydrolase</keyword>
<name>A0AAV9WIL6_9PEZI</name>
<feature type="chain" id="PRO_5043508229" description="Fungal lipase-type domain-containing protein" evidence="3">
    <location>
        <begin position="21"/>
        <end position="370"/>
    </location>
</feature>
<sequence length="370" mass="41257">MRPLRLLVAISLITAPVAFANPILPQQIPLSPATSGPKPHDHDHEHISPSLFASFEELSRIVDITYCIGNPPSPGINHPFICPSHCSQFPSFQLIQSWNTGPLLSDSCGYIALSHPPAEKRVIVAFRGTYSVTNALVDLSTGRQEYVPYPPSNRSSLPLSVYSNADGDDGEIPKCEGCWAHSGFLESWRVASEIVVPVVDGLLRKWGEHGYRLELVGHSLGGAVAGLAALEFRERGWRGRVTTFGEPRIGNENLAEYINLLLPPPTYRRLTHKSDPVPLLPFSKWGFVHHATEYFIEKEDLPPTPEDIRICEGNEDEGCAASGSVNMLQLLWSHRDYFNRLGLCVPDGWRRVLDGAWGPWWPKKQFKFHE</sequence>
<feature type="signal peptide" evidence="3">
    <location>
        <begin position="1"/>
        <end position="20"/>
    </location>
</feature>
<gene>
    <name evidence="5" type="ORF">TWF481_003752</name>
</gene>
<dbReference type="GO" id="GO:0016787">
    <property type="term" value="F:hydrolase activity"/>
    <property type="evidence" value="ECO:0007669"/>
    <property type="project" value="UniProtKB-KW"/>
</dbReference>
<dbReference type="SUPFAM" id="SSF53474">
    <property type="entry name" value="alpha/beta-Hydrolases"/>
    <property type="match status" value="1"/>
</dbReference>
<accession>A0AAV9WIL6</accession>
<keyword evidence="1 3" id="KW-0732">Signal</keyword>
<dbReference type="InterPro" id="IPR002921">
    <property type="entry name" value="Fungal_lipase-type"/>
</dbReference>
<dbReference type="Gene3D" id="3.40.50.1820">
    <property type="entry name" value="alpha/beta hydrolase"/>
    <property type="match status" value="1"/>
</dbReference>
<proteinExistence type="predicted"/>
<dbReference type="EMBL" id="JAVHJL010000002">
    <property type="protein sequence ID" value="KAK6508986.1"/>
    <property type="molecule type" value="Genomic_DNA"/>
</dbReference>
<evidence type="ECO:0000313" key="6">
    <source>
        <dbReference type="Proteomes" id="UP001370758"/>
    </source>
</evidence>
<reference evidence="5 6" key="1">
    <citation type="submission" date="2023-08" db="EMBL/GenBank/DDBJ databases">
        <authorList>
            <person name="Palmer J.M."/>
        </authorList>
    </citation>
    <scope>NUCLEOTIDE SEQUENCE [LARGE SCALE GENOMIC DNA]</scope>
    <source>
        <strain evidence="5 6">TWF481</strain>
    </source>
</reference>
<evidence type="ECO:0000256" key="1">
    <source>
        <dbReference type="ARBA" id="ARBA00022729"/>
    </source>
</evidence>
<dbReference type="PANTHER" id="PTHR46640:SF1">
    <property type="entry name" value="FUNGAL LIPASE-LIKE DOMAIN-CONTAINING PROTEIN-RELATED"/>
    <property type="match status" value="1"/>
</dbReference>
<keyword evidence="6" id="KW-1185">Reference proteome</keyword>
<organism evidence="5 6">
    <name type="scientific">Arthrobotrys musiformis</name>
    <dbReference type="NCBI Taxonomy" id="47236"/>
    <lineage>
        <taxon>Eukaryota</taxon>
        <taxon>Fungi</taxon>
        <taxon>Dikarya</taxon>
        <taxon>Ascomycota</taxon>
        <taxon>Pezizomycotina</taxon>
        <taxon>Orbiliomycetes</taxon>
        <taxon>Orbiliales</taxon>
        <taxon>Orbiliaceae</taxon>
        <taxon>Arthrobotrys</taxon>
    </lineage>
</organism>
<evidence type="ECO:0000259" key="4">
    <source>
        <dbReference type="Pfam" id="PF01764"/>
    </source>
</evidence>
<dbReference type="PANTHER" id="PTHR46640">
    <property type="entry name" value="TRIACYLGLYCEROL LIPASE, PUTATIVE (AFU_ORTHOLOGUE AFUA_6G06510)-RELATED"/>
    <property type="match status" value="1"/>
</dbReference>
<dbReference type="AlphaFoldDB" id="A0AAV9WIL6"/>